<comment type="caution">
    <text evidence="4">The sequence shown here is derived from an EMBL/GenBank/DDBJ whole genome shotgun (WGS) entry which is preliminary data.</text>
</comment>
<dbReference type="AlphaFoldDB" id="A0A1Y3GHC7"/>
<reference evidence="4 5" key="1">
    <citation type="submission" date="2016-12" db="EMBL/GenBank/DDBJ databases">
        <title>Discovery of methanogenic haloarchaea.</title>
        <authorList>
            <person name="Sorokin D.Y."/>
            <person name="Makarova K.S."/>
            <person name="Abbas B."/>
            <person name="Ferrer M."/>
            <person name="Golyshin P.N."/>
        </authorList>
    </citation>
    <scope>NUCLEOTIDE SEQUENCE [LARGE SCALE GENOMIC DNA]</scope>
    <source>
        <strain evidence="4">AMET1</strain>
    </source>
</reference>
<gene>
    <name evidence="4" type="ORF">AMET1_0437</name>
</gene>
<keyword evidence="2" id="KW-0812">Transmembrane</keyword>
<dbReference type="Gene3D" id="2.60.40.1120">
    <property type="entry name" value="Carboxypeptidase-like, regulatory domain"/>
    <property type="match status" value="1"/>
</dbReference>
<keyword evidence="1" id="KW-0175">Coiled coil</keyword>
<dbReference type="SUPFAM" id="SSF49464">
    <property type="entry name" value="Carboxypeptidase regulatory domain-like"/>
    <property type="match status" value="1"/>
</dbReference>
<dbReference type="OrthoDB" id="240412at2157"/>
<evidence type="ECO:0000256" key="2">
    <source>
        <dbReference type="SAM" id="Phobius"/>
    </source>
</evidence>
<dbReference type="InterPro" id="IPR008969">
    <property type="entry name" value="CarboxyPept-like_regulatory"/>
</dbReference>
<organism evidence="4 5">
    <name type="scientific">Methanonatronarchaeum thermophilum</name>
    <dbReference type="NCBI Taxonomy" id="1927129"/>
    <lineage>
        <taxon>Archaea</taxon>
        <taxon>Methanobacteriati</taxon>
        <taxon>Methanobacteriota</taxon>
        <taxon>Methanonatronarchaeia</taxon>
        <taxon>Methanonatronarchaeales</taxon>
        <taxon>Methanonatronarchaeaceae</taxon>
        <taxon>Methanonatronarchaeum</taxon>
    </lineage>
</organism>
<dbReference type="InterPro" id="IPR009038">
    <property type="entry name" value="GOLD_dom"/>
</dbReference>
<keyword evidence="2" id="KW-1133">Transmembrane helix</keyword>
<protein>
    <submittedName>
        <fullName evidence="4">Putative S-layer protein containing OB-fold domain</fullName>
    </submittedName>
</protein>
<feature type="domain" description="GOLD" evidence="3">
    <location>
        <begin position="104"/>
        <end position="212"/>
    </location>
</feature>
<evidence type="ECO:0000313" key="4">
    <source>
        <dbReference type="EMBL" id="OUJ18786.1"/>
    </source>
</evidence>
<keyword evidence="2" id="KW-0472">Membrane</keyword>
<dbReference type="Proteomes" id="UP000195137">
    <property type="component" value="Unassembled WGS sequence"/>
</dbReference>
<feature type="coiled-coil region" evidence="1">
    <location>
        <begin position="28"/>
        <end position="55"/>
    </location>
</feature>
<proteinExistence type="predicted"/>
<evidence type="ECO:0000313" key="5">
    <source>
        <dbReference type="Proteomes" id="UP000195137"/>
    </source>
</evidence>
<evidence type="ECO:0000259" key="3">
    <source>
        <dbReference type="PROSITE" id="PS50866"/>
    </source>
</evidence>
<evidence type="ECO:0000256" key="1">
    <source>
        <dbReference type="SAM" id="Coils"/>
    </source>
</evidence>
<sequence>MNFNGKRALAFGIVVLLVFAAFGAIGGSVLAENNEEELELNLDVLTDKMDRVVDEPINFHVTADNETVDDVTIWYNDVEATTDEHGNATLTFDDAGTFTVTAEKEGYLNDTVELDVFTNTTLLELEIEIITDEEDWVEGEDLKFHVTVDDEAVENATVWFNGVEATTDEHGNATLTFDDAGTFTVTAEKGDEVIDNELFVYEDATVEIEIEETPGFTVLLALIALVGALAAVLLIKNRKQKDIK</sequence>
<dbReference type="PROSITE" id="PS50866">
    <property type="entry name" value="GOLD"/>
    <property type="match status" value="1"/>
</dbReference>
<name>A0A1Y3GHC7_9EURY</name>
<feature type="transmembrane region" description="Helical" evidence="2">
    <location>
        <begin position="215"/>
        <end position="235"/>
    </location>
</feature>
<keyword evidence="5" id="KW-1185">Reference proteome</keyword>
<dbReference type="RefSeq" id="WP_086636846.1">
    <property type="nucleotide sequence ID" value="NZ_MRZU01000003.1"/>
</dbReference>
<accession>A0A1Y3GHC7</accession>
<dbReference type="EMBL" id="MRZU01000003">
    <property type="protein sequence ID" value="OUJ18786.1"/>
    <property type="molecule type" value="Genomic_DNA"/>
</dbReference>